<dbReference type="RefSeq" id="WP_131553339.1">
    <property type="nucleotide sequence ID" value="NZ_SJSK01000002.1"/>
</dbReference>
<sequence>MKTYPRKEIQTFIDALHKSDKALQAIYESTRSIRFIIVPDYTVLFFNKKARDEFPSVFGIEIIIGMNFSNHFKKNTFIDSLDLHFQKSLTGEHIITENLVGSGNNKLWYKIDFHPLIIDGTTIAVSISIRNINDKKIKDLRIKEQNALLSDIVFSLCHSVRGPVATNLGLLSLLDRQKLSEKNKEIVRYLEISTKNLDKILTKVVGDINNINLSE</sequence>
<dbReference type="OrthoDB" id="1121174at2"/>
<proteinExistence type="predicted"/>
<reference evidence="1 2" key="1">
    <citation type="submission" date="2019-02" db="EMBL/GenBank/DDBJ databases">
        <title>Pedobacter sp. RP-1-13 sp. nov., isolated from Arctic soil.</title>
        <authorList>
            <person name="Dahal R.H."/>
        </authorList>
    </citation>
    <scope>NUCLEOTIDE SEQUENCE [LARGE SCALE GENOMIC DNA]</scope>
    <source>
        <strain evidence="1 2">RP-1-13</strain>
    </source>
</reference>
<dbReference type="AlphaFoldDB" id="A0A4R0MYI8"/>
<organism evidence="1 2">
    <name type="scientific">Pedobacter frigiditerrae</name>
    <dbReference type="NCBI Taxonomy" id="2530452"/>
    <lineage>
        <taxon>Bacteria</taxon>
        <taxon>Pseudomonadati</taxon>
        <taxon>Bacteroidota</taxon>
        <taxon>Sphingobacteriia</taxon>
        <taxon>Sphingobacteriales</taxon>
        <taxon>Sphingobacteriaceae</taxon>
        <taxon>Pedobacter</taxon>
    </lineage>
</organism>
<name>A0A4R0MYI8_9SPHI</name>
<comment type="caution">
    <text evidence="1">The sequence shown here is derived from an EMBL/GenBank/DDBJ whole genome shotgun (WGS) entry which is preliminary data.</text>
</comment>
<keyword evidence="2" id="KW-1185">Reference proteome</keyword>
<evidence type="ECO:0000313" key="2">
    <source>
        <dbReference type="Proteomes" id="UP000292884"/>
    </source>
</evidence>
<dbReference type="EMBL" id="SJSK01000002">
    <property type="protein sequence ID" value="TCC92401.1"/>
    <property type="molecule type" value="Genomic_DNA"/>
</dbReference>
<evidence type="ECO:0000313" key="1">
    <source>
        <dbReference type="EMBL" id="TCC92401.1"/>
    </source>
</evidence>
<protein>
    <submittedName>
        <fullName evidence="1">Uncharacterized protein</fullName>
    </submittedName>
</protein>
<gene>
    <name evidence="1" type="ORF">EZ428_11825</name>
</gene>
<accession>A0A4R0MYI8</accession>
<dbReference type="Proteomes" id="UP000292884">
    <property type="component" value="Unassembled WGS sequence"/>
</dbReference>